<dbReference type="Proteomes" id="UP001497482">
    <property type="component" value="Chromosome 8"/>
</dbReference>
<feature type="compositionally biased region" description="Pro residues" evidence="1">
    <location>
        <begin position="46"/>
        <end position="55"/>
    </location>
</feature>
<gene>
    <name evidence="2" type="ORF">KC01_LOCUS39380</name>
</gene>
<dbReference type="AlphaFoldDB" id="A0AAV2MI59"/>
<keyword evidence="3" id="KW-1185">Reference proteome</keyword>
<reference evidence="2 3" key="1">
    <citation type="submission" date="2024-04" db="EMBL/GenBank/DDBJ databases">
        <authorList>
            <person name="Waldvogel A.-M."/>
            <person name="Schoenle A."/>
        </authorList>
    </citation>
    <scope>NUCLEOTIDE SEQUENCE [LARGE SCALE GENOMIC DNA]</scope>
</reference>
<feature type="region of interest" description="Disordered" evidence="1">
    <location>
        <begin position="1"/>
        <end position="72"/>
    </location>
</feature>
<evidence type="ECO:0000313" key="2">
    <source>
        <dbReference type="EMBL" id="CAL1613118.1"/>
    </source>
</evidence>
<evidence type="ECO:0000256" key="1">
    <source>
        <dbReference type="SAM" id="MobiDB-lite"/>
    </source>
</evidence>
<dbReference type="EMBL" id="OZ035830">
    <property type="protein sequence ID" value="CAL1613118.1"/>
    <property type="molecule type" value="Genomic_DNA"/>
</dbReference>
<sequence>MPNRTERRRFPGEEGASSSANEHDYNNGASGMECSLPAMADELEFPPLPVTPSKPPLAKKPSLSRFHDANDSLSNTTARMLADLINSRSDALEEMIGAIRTEMKVECKDCRH</sequence>
<name>A0AAV2MI59_KNICA</name>
<evidence type="ECO:0000313" key="3">
    <source>
        <dbReference type="Proteomes" id="UP001497482"/>
    </source>
</evidence>
<accession>A0AAV2MI59</accession>
<proteinExistence type="predicted"/>
<protein>
    <submittedName>
        <fullName evidence="2">Uncharacterized protein</fullName>
    </submittedName>
</protein>
<organism evidence="2 3">
    <name type="scientific">Knipowitschia caucasica</name>
    <name type="common">Caucasian dwarf goby</name>
    <name type="synonym">Pomatoschistus caucasicus</name>
    <dbReference type="NCBI Taxonomy" id="637954"/>
    <lineage>
        <taxon>Eukaryota</taxon>
        <taxon>Metazoa</taxon>
        <taxon>Chordata</taxon>
        <taxon>Craniata</taxon>
        <taxon>Vertebrata</taxon>
        <taxon>Euteleostomi</taxon>
        <taxon>Actinopterygii</taxon>
        <taxon>Neopterygii</taxon>
        <taxon>Teleostei</taxon>
        <taxon>Neoteleostei</taxon>
        <taxon>Acanthomorphata</taxon>
        <taxon>Gobiaria</taxon>
        <taxon>Gobiiformes</taxon>
        <taxon>Gobioidei</taxon>
        <taxon>Gobiidae</taxon>
        <taxon>Gobiinae</taxon>
        <taxon>Knipowitschia</taxon>
    </lineage>
</organism>
<feature type="compositionally biased region" description="Basic and acidic residues" evidence="1">
    <location>
        <begin position="1"/>
        <end position="12"/>
    </location>
</feature>